<dbReference type="AlphaFoldDB" id="A0AAE0YFD1"/>
<keyword evidence="2" id="KW-1185">Reference proteome</keyword>
<protein>
    <submittedName>
        <fullName evidence="1">Uncharacterized protein</fullName>
    </submittedName>
</protein>
<evidence type="ECO:0000313" key="1">
    <source>
        <dbReference type="EMBL" id="KAK3743608.1"/>
    </source>
</evidence>
<dbReference type="EMBL" id="JAWDGP010006300">
    <property type="protein sequence ID" value="KAK3743608.1"/>
    <property type="molecule type" value="Genomic_DNA"/>
</dbReference>
<evidence type="ECO:0000313" key="2">
    <source>
        <dbReference type="Proteomes" id="UP001283361"/>
    </source>
</evidence>
<sequence>MKLVLHESGGHTKLVLHQSGAQIKLVLHQSGAYNAGDTNWFPINRERTTLVTQTGSLSIWRTDHSAHQRRSKLVLHQSGAHIRLVLHQSGAHIKLDLNQSEAHNAGNANWFSIILERTSQITDDTNWFSIELERTSQVTQTGSPSISSAHHRRHKLVLHQSGANNAGGTNWFPNNLERT</sequence>
<proteinExistence type="predicted"/>
<reference evidence="1" key="1">
    <citation type="journal article" date="2023" name="G3 (Bethesda)">
        <title>A reference genome for the long-term kleptoplast-retaining sea slug Elysia crispata morphotype clarki.</title>
        <authorList>
            <person name="Eastman K.E."/>
            <person name="Pendleton A.L."/>
            <person name="Shaikh M.A."/>
            <person name="Suttiyut T."/>
            <person name="Ogas R."/>
            <person name="Tomko P."/>
            <person name="Gavelis G."/>
            <person name="Widhalm J.R."/>
            <person name="Wisecaver J.H."/>
        </authorList>
    </citation>
    <scope>NUCLEOTIDE SEQUENCE</scope>
    <source>
        <strain evidence="1">ECLA1</strain>
    </source>
</reference>
<comment type="caution">
    <text evidence="1">The sequence shown here is derived from an EMBL/GenBank/DDBJ whole genome shotgun (WGS) entry which is preliminary data.</text>
</comment>
<dbReference type="Proteomes" id="UP001283361">
    <property type="component" value="Unassembled WGS sequence"/>
</dbReference>
<gene>
    <name evidence="1" type="ORF">RRG08_004726</name>
</gene>
<organism evidence="1 2">
    <name type="scientific">Elysia crispata</name>
    <name type="common">lettuce slug</name>
    <dbReference type="NCBI Taxonomy" id="231223"/>
    <lineage>
        <taxon>Eukaryota</taxon>
        <taxon>Metazoa</taxon>
        <taxon>Spiralia</taxon>
        <taxon>Lophotrochozoa</taxon>
        <taxon>Mollusca</taxon>
        <taxon>Gastropoda</taxon>
        <taxon>Heterobranchia</taxon>
        <taxon>Euthyneura</taxon>
        <taxon>Panpulmonata</taxon>
        <taxon>Sacoglossa</taxon>
        <taxon>Placobranchoidea</taxon>
        <taxon>Plakobranchidae</taxon>
        <taxon>Elysia</taxon>
    </lineage>
</organism>
<accession>A0AAE0YFD1</accession>
<name>A0AAE0YFD1_9GAST</name>